<dbReference type="GO" id="GO:0042162">
    <property type="term" value="F:telomeric DNA binding"/>
    <property type="evidence" value="ECO:0007669"/>
    <property type="project" value="UniProtKB-ARBA"/>
</dbReference>
<dbReference type="InterPro" id="IPR044866">
    <property type="entry name" value="HNF_P1"/>
</dbReference>
<evidence type="ECO:0000256" key="5">
    <source>
        <dbReference type="ARBA" id="ARBA00022454"/>
    </source>
</evidence>
<dbReference type="CDD" id="cd00093">
    <property type="entry name" value="HTH_XRE"/>
    <property type="match status" value="1"/>
</dbReference>
<evidence type="ECO:0000256" key="10">
    <source>
        <dbReference type="ARBA" id="ARBA00022895"/>
    </source>
</evidence>
<keyword evidence="15 19" id="KW-0539">Nucleus</keyword>
<keyword evidence="13 19" id="KW-0371">Homeobox</keyword>
<proteinExistence type="predicted"/>
<sequence length="486" mass="53485">MSHYTDEPRFTIEQIDLLQRLRRTGMTRAEILHALDTLERLDREHSDKFGRRPPAPTPAMAPPPSVAPGNAASSANANNNNSSNDIMAAPSALPSTTSIATQTQYHAALSPSPSNSYAPSPPPAPGPPPSAALLPSPVSLVAMAQNGRDNLAATPNGKLSPPRYPVNSARAFAFEAAEEDLDVDDKVEDLMRRDSSMVKEEIKAFLANRRISQAVVAQVTGISQSRISHWLLQQGSDLSEQKKRAFYRWYQLEKTTPGATLNMRPAPVSLEEMEWRQTPPPLSTAVGSFRLRRGSRFTWRKECLAVMESYFNENQYPDEAKREEIANACNAVIQKPGKKLSDLERVTSLKVYNWFANRRKEIKRRANIEATILESHGIDVQSPGGHSNSDDIDGNDYAEQGCDVPYFEKRSMTRPFGFYRLEPTSPTQVNPPTPPAQDDAAGHNDHQDPISLAVEMAAVNHTILALSRPGGGGVPSDIKTEALEDE</sequence>
<dbReference type="Gene3D" id="1.10.10.60">
    <property type="entry name" value="Homeodomain-like"/>
    <property type="match status" value="1"/>
</dbReference>
<evidence type="ECO:0000313" key="25">
    <source>
        <dbReference type="Proteomes" id="UP001591681"/>
    </source>
</evidence>
<dbReference type="GO" id="GO:0007004">
    <property type="term" value="P:telomere maintenance via telomerase"/>
    <property type="evidence" value="ECO:0007669"/>
    <property type="project" value="UniProtKB-ARBA"/>
</dbReference>
<dbReference type="SUPFAM" id="SSF47413">
    <property type="entry name" value="lambda repressor-like DNA-binding domains"/>
    <property type="match status" value="1"/>
</dbReference>
<dbReference type="InterPro" id="IPR001356">
    <property type="entry name" value="HD"/>
</dbReference>
<dbReference type="Pfam" id="PF04814">
    <property type="entry name" value="HNF-1_N"/>
    <property type="match status" value="1"/>
</dbReference>
<evidence type="ECO:0000259" key="21">
    <source>
        <dbReference type="PROSITE" id="PS50071"/>
    </source>
</evidence>
<evidence type="ECO:0000313" key="24">
    <source>
        <dbReference type="EMBL" id="KAL2082635.1"/>
    </source>
</evidence>
<dbReference type="InterPro" id="IPR044869">
    <property type="entry name" value="HNF-1_POU"/>
</dbReference>
<protein>
    <recommendedName>
        <fullName evidence="18">Homeobox-containing protein 1</fullName>
    </recommendedName>
</protein>
<dbReference type="InterPro" id="IPR006899">
    <property type="entry name" value="HNF-1_N"/>
</dbReference>
<evidence type="ECO:0000256" key="6">
    <source>
        <dbReference type="ARBA" id="ARBA00022490"/>
    </source>
</evidence>
<dbReference type="SMART" id="SM00389">
    <property type="entry name" value="HOX"/>
    <property type="match status" value="1"/>
</dbReference>
<keyword evidence="8" id="KW-0597">Phosphoprotein</keyword>
<feature type="compositionally biased region" description="Low complexity" evidence="20">
    <location>
        <begin position="107"/>
        <end position="118"/>
    </location>
</feature>
<dbReference type="CDD" id="cd00086">
    <property type="entry name" value="homeodomain"/>
    <property type="match status" value="1"/>
</dbReference>
<evidence type="ECO:0000256" key="20">
    <source>
        <dbReference type="SAM" id="MobiDB-lite"/>
    </source>
</evidence>
<dbReference type="SUPFAM" id="SSF46689">
    <property type="entry name" value="Homeodomain-like"/>
    <property type="match status" value="1"/>
</dbReference>
<evidence type="ECO:0000256" key="17">
    <source>
        <dbReference type="ARBA" id="ARBA00064808"/>
    </source>
</evidence>
<keyword evidence="9" id="KW-0832">Ubl conjugation</keyword>
<keyword evidence="11" id="KW-0805">Transcription regulation</keyword>
<dbReference type="GO" id="GO:0016605">
    <property type="term" value="C:PML body"/>
    <property type="evidence" value="ECO:0007669"/>
    <property type="project" value="UniProtKB-SubCell"/>
</dbReference>
<dbReference type="EMBL" id="JBHFQA010000019">
    <property type="protein sequence ID" value="KAL2082635.1"/>
    <property type="molecule type" value="Genomic_DNA"/>
</dbReference>
<dbReference type="InterPro" id="IPR009057">
    <property type="entry name" value="Homeodomain-like_sf"/>
</dbReference>
<evidence type="ECO:0000256" key="18">
    <source>
        <dbReference type="ARBA" id="ARBA00072740"/>
    </source>
</evidence>
<evidence type="ECO:0000256" key="1">
    <source>
        <dbReference type="ARBA" id="ARBA00004322"/>
    </source>
</evidence>
<feature type="region of interest" description="Disordered" evidence="20">
    <location>
        <begin position="43"/>
        <end position="90"/>
    </location>
</feature>
<dbReference type="Proteomes" id="UP001591681">
    <property type="component" value="Unassembled WGS sequence"/>
</dbReference>
<dbReference type="PROSITE" id="PS51937">
    <property type="entry name" value="HNF_P1"/>
    <property type="match status" value="1"/>
</dbReference>
<feature type="domain" description="HNF-p1" evidence="23">
    <location>
        <begin position="6"/>
        <end position="37"/>
    </location>
</feature>
<feature type="compositionally biased region" description="Pro residues" evidence="20">
    <location>
        <begin position="53"/>
        <end position="66"/>
    </location>
</feature>
<feature type="compositionally biased region" description="Low complexity" evidence="20">
    <location>
        <begin position="67"/>
        <end position="84"/>
    </location>
</feature>
<evidence type="ECO:0000256" key="7">
    <source>
        <dbReference type="ARBA" id="ARBA00022499"/>
    </source>
</evidence>
<feature type="domain" description="Homeobox" evidence="21">
    <location>
        <begin position="290"/>
        <end position="365"/>
    </location>
</feature>
<organism evidence="24 25">
    <name type="scientific">Coilia grayii</name>
    <name type="common">Gray's grenadier anchovy</name>
    <dbReference type="NCBI Taxonomy" id="363190"/>
    <lineage>
        <taxon>Eukaryota</taxon>
        <taxon>Metazoa</taxon>
        <taxon>Chordata</taxon>
        <taxon>Craniata</taxon>
        <taxon>Vertebrata</taxon>
        <taxon>Euteleostomi</taxon>
        <taxon>Actinopterygii</taxon>
        <taxon>Neopterygii</taxon>
        <taxon>Teleostei</taxon>
        <taxon>Clupei</taxon>
        <taxon>Clupeiformes</taxon>
        <taxon>Clupeoidei</taxon>
        <taxon>Engraulidae</taxon>
        <taxon>Coilinae</taxon>
        <taxon>Coilia</taxon>
    </lineage>
</organism>
<keyword evidence="14" id="KW-0804">Transcription</keyword>
<keyword evidence="5" id="KW-0158">Chromosome</keyword>
<dbReference type="GO" id="GO:0000781">
    <property type="term" value="C:chromosome, telomeric region"/>
    <property type="evidence" value="ECO:0007669"/>
    <property type="project" value="UniProtKB-SubCell"/>
</dbReference>
<dbReference type="FunFam" id="1.10.10.60:FF:000038">
    <property type="entry name" value="Homeobox-containing protein 1 isoform X2"/>
    <property type="match status" value="1"/>
</dbReference>
<evidence type="ECO:0000256" key="15">
    <source>
        <dbReference type="ARBA" id="ARBA00023242"/>
    </source>
</evidence>
<dbReference type="InterPro" id="IPR010982">
    <property type="entry name" value="Lambda_DNA-bd_dom_sf"/>
</dbReference>
<keyword evidence="12 19" id="KW-0238">DNA-binding</keyword>
<keyword evidence="25" id="KW-1185">Reference proteome</keyword>
<feature type="compositionally biased region" description="Pro residues" evidence="20">
    <location>
        <begin position="119"/>
        <end position="130"/>
    </location>
</feature>
<evidence type="ECO:0000256" key="9">
    <source>
        <dbReference type="ARBA" id="ARBA00022843"/>
    </source>
</evidence>
<accession>A0ABD1J8H6</accession>
<dbReference type="GO" id="GO:0005737">
    <property type="term" value="C:cytoplasm"/>
    <property type="evidence" value="ECO:0007669"/>
    <property type="project" value="UniProtKB-SubCell"/>
</dbReference>
<dbReference type="PANTHER" id="PTHR14618">
    <property type="entry name" value="HOMEODOX-CONTAINING PROTEIN 1 HMBOX1"/>
    <property type="match status" value="1"/>
</dbReference>
<feature type="region of interest" description="Disordered" evidence="20">
    <location>
        <begin position="105"/>
        <end position="133"/>
    </location>
</feature>
<dbReference type="PANTHER" id="PTHR14618:SF4">
    <property type="entry name" value="HOMEOBOX-CONTAINING PROTEIN 1 ISOFORM X1-RELATED"/>
    <property type="match status" value="1"/>
</dbReference>
<gene>
    <name evidence="24" type="ORF">ACEWY4_022453</name>
</gene>
<dbReference type="AlphaFoldDB" id="A0ABD1J8H6"/>
<evidence type="ECO:0000256" key="3">
    <source>
        <dbReference type="ARBA" id="ARBA00004496"/>
    </source>
</evidence>
<evidence type="ECO:0000256" key="12">
    <source>
        <dbReference type="ARBA" id="ARBA00023125"/>
    </source>
</evidence>
<dbReference type="FunFam" id="1.10.260.40:FF:000011">
    <property type="entry name" value="homeobox-containing protein 1 isoform X2"/>
    <property type="match status" value="1"/>
</dbReference>
<dbReference type="InterPro" id="IPR040363">
    <property type="entry name" value="HMBOX1"/>
</dbReference>
<reference evidence="24 25" key="1">
    <citation type="submission" date="2024-09" db="EMBL/GenBank/DDBJ databases">
        <title>A chromosome-level genome assembly of Gray's grenadier anchovy, Coilia grayii.</title>
        <authorList>
            <person name="Fu Z."/>
        </authorList>
    </citation>
    <scope>NUCLEOTIDE SEQUENCE [LARGE SCALE GENOMIC DNA]</scope>
    <source>
        <strain evidence="24">G4</strain>
        <tissue evidence="24">Muscle</tissue>
    </source>
</reference>
<dbReference type="InterPro" id="IPR001387">
    <property type="entry name" value="Cro/C1-type_HTH"/>
</dbReference>
<comment type="subunit">
    <text evidence="17">Associates with the telomerase holoenzyme complex. Interacts with DKC1, XRCC6 and COIL.</text>
</comment>
<dbReference type="GO" id="GO:0044877">
    <property type="term" value="F:protein-containing complex binding"/>
    <property type="evidence" value="ECO:0007669"/>
    <property type="project" value="UniProtKB-ARBA"/>
</dbReference>
<dbReference type="GO" id="GO:0015030">
    <property type="term" value="C:Cajal body"/>
    <property type="evidence" value="ECO:0007669"/>
    <property type="project" value="UniProtKB-SubCell"/>
</dbReference>
<evidence type="ECO:0000256" key="8">
    <source>
        <dbReference type="ARBA" id="ARBA00022553"/>
    </source>
</evidence>
<evidence type="ECO:0000256" key="13">
    <source>
        <dbReference type="ARBA" id="ARBA00023155"/>
    </source>
</evidence>
<comment type="caution">
    <text evidence="24">The sequence shown here is derived from an EMBL/GenBank/DDBJ whole genome shotgun (WGS) entry which is preliminary data.</text>
</comment>
<evidence type="ECO:0000256" key="19">
    <source>
        <dbReference type="PROSITE-ProRule" id="PRU00108"/>
    </source>
</evidence>
<feature type="region of interest" description="Disordered" evidence="20">
    <location>
        <begin position="378"/>
        <end position="397"/>
    </location>
</feature>
<feature type="region of interest" description="Disordered" evidence="20">
    <location>
        <begin position="466"/>
        <end position="486"/>
    </location>
</feature>
<comment type="subcellular location">
    <subcellularLocation>
        <location evidence="4">Chromosome</location>
        <location evidence="4">Telomere</location>
    </subcellularLocation>
    <subcellularLocation>
        <location evidence="3">Cytoplasm</location>
    </subcellularLocation>
    <subcellularLocation>
        <location evidence="2">Nucleus</location>
        <location evidence="2">Cajal body</location>
    </subcellularLocation>
    <subcellularLocation>
        <location evidence="1">Nucleus</location>
        <location evidence="1">PML body</location>
    </subcellularLocation>
</comment>
<feature type="DNA-binding region" description="Homeobox" evidence="19">
    <location>
        <begin position="292"/>
        <end position="366"/>
    </location>
</feature>
<comment type="function">
    <text evidence="16">Binds directly to 5'-TTAGGG-3' repeats in telomeric DNA. Associates with the telomerase complex at sites of active telomere processing and positively regulates telomere elongation. Important for TERT binding to chromatin, indicating a role in recruitment of the telomerase complex to telomeres. Also plays a role in the alternative lengthening of telomeres (ALT) pathway in telomerase-negative cells where it promotes formation and/or maintenance of ALT-associated promyelocytic leukemia bodies (APBs). Enhances formation of telomere C-circles in ALT cells, suggesting a possible role in telomere recombination. Might also be involved in the DNA damage response at telomeres.</text>
</comment>
<evidence type="ECO:0000256" key="2">
    <source>
        <dbReference type="ARBA" id="ARBA00004408"/>
    </source>
</evidence>
<feature type="region of interest" description="Disordered" evidence="20">
    <location>
        <begin position="418"/>
        <end position="446"/>
    </location>
</feature>
<dbReference type="PROSITE" id="PS51936">
    <property type="entry name" value="POU_4"/>
    <property type="match status" value="1"/>
</dbReference>
<dbReference type="Gene3D" id="1.10.260.40">
    <property type="entry name" value="lambda repressor-like DNA-binding domains"/>
    <property type="match status" value="1"/>
</dbReference>
<evidence type="ECO:0000256" key="4">
    <source>
        <dbReference type="ARBA" id="ARBA00004574"/>
    </source>
</evidence>
<name>A0ABD1J8H6_9TELE</name>
<evidence type="ECO:0000256" key="11">
    <source>
        <dbReference type="ARBA" id="ARBA00023015"/>
    </source>
</evidence>
<feature type="domain" description="POU-specific atypical" evidence="22">
    <location>
        <begin position="170"/>
        <end position="266"/>
    </location>
</feature>
<keyword evidence="6" id="KW-0963">Cytoplasm</keyword>
<keyword evidence="10" id="KW-0779">Telomere</keyword>
<evidence type="ECO:0000256" key="14">
    <source>
        <dbReference type="ARBA" id="ARBA00023163"/>
    </source>
</evidence>
<evidence type="ECO:0000256" key="16">
    <source>
        <dbReference type="ARBA" id="ARBA00059255"/>
    </source>
</evidence>
<keyword evidence="7" id="KW-1017">Isopeptide bond</keyword>
<dbReference type="Pfam" id="PF00046">
    <property type="entry name" value="Homeodomain"/>
    <property type="match status" value="1"/>
</dbReference>
<dbReference type="PROSITE" id="PS50071">
    <property type="entry name" value="HOMEOBOX_2"/>
    <property type="match status" value="1"/>
</dbReference>
<evidence type="ECO:0000259" key="22">
    <source>
        <dbReference type="PROSITE" id="PS51936"/>
    </source>
</evidence>
<evidence type="ECO:0000259" key="23">
    <source>
        <dbReference type="PROSITE" id="PS51937"/>
    </source>
</evidence>